<keyword evidence="9 11" id="KW-0472">Membrane</keyword>
<name>A0ABY1HCE7_9GAMM</name>
<feature type="transmembrane region" description="Helical" evidence="11">
    <location>
        <begin position="20"/>
        <end position="40"/>
    </location>
</feature>
<dbReference type="PROSITE" id="PS52015">
    <property type="entry name" value="TONB_CTD"/>
    <property type="match status" value="1"/>
</dbReference>
<feature type="domain" description="TonB C-terminal" evidence="12">
    <location>
        <begin position="205"/>
        <end position="295"/>
    </location>
</feature>
<evidence type="ECO:0000256" key="6">
    <source>
        <dbReference type="ARBA" id="ARBA00022692"/>
    </source>
</evidence>
<dbReference type="InterPro" id="IPR037682">
    <property type="entry name" value="TonB_C"/>
</dbReference>
<evidence type="ECO:0000313" key="14">
    <source>
        <dbReference type="Proteomes" id="UP000182660"/>
    </source>
</evidence>
<comment type="caution">
    <text evidence="13">The sequence shown here is derived from an EMBL/GenBank/DDBJ whole genome shotgun (WGS) entry which is preliminary data.</text>
</comment>
<protein>
    <submittedName>
        <fullName evidence="13">Ferric siderophore transport system binding protein TonB</fullName>
    </submittedName>
</protein>
<keyword evidence="14" id="KW-1185">Reference proteome</keyword>
<organism evidence="13 14">
    <name type="scientific">Moritella viscosa</name>
    <dbReference type="NCBI Taxonomy" id="80854"/>
    <lineage>
        <taxon>Bacteria</taxon>
        <taxon>Pseudomonadati</taxon>
        <taxon>Pseudomonadota</taxon>
        <taxon>Gammaproteobacteria</taxon>
        <taxon>Alteromonadales</taxon>
        <taxon>Moritellaceae</taxon>
        <taxon>Moritella</taxon>
    </lineage>
</organism>
<sequence length="295" mass="32144">MRNSLRQAPHAKKDGGNSWVFIGIATSLALHAGVAIAYFWTPKHNYVPPPSAAPIVVSIVAPLSAPNKKTNDLPPDPAQQATIAQASTTIEPQASEQKVAREKPTLIVAQTDSPSQFKSIEKPPTKKVTAKPIEEPKPIPEQPKPAVVKTKPTRNKRVDDPPVPVQSIAKQATAIPTLDVSKQSLQVTALQTGQLSEQGKMARLNWQKVLHAHLERKKRYPRKAKRMRKQGMPIITFTLDRKGNVLGVSLVKSSGTASLDSEALGLPYRAQPLPVPPKNIPNKELTLTLPINFSM</sequence>
<evidence type="ECO:0000256" key="2">
    <source>
        <dbReference type="ARBA" id="ARBA00006555"/>
    </source>
</evidence>
<dbReference type="Proteomes" id="UP000182660">
    <property type="component" value="Unassembled WGS sequence"/>
</dbReference>
<dbReference type="PANTHER" id="PTHR33446:SF2">
    <property type="entry name" value="PROTEIN TONB"/>
    <property type="match status" value="1"/>
</dbReference>
<evidence type="ECO:0000256" key="1">
    <source>
        <dbReference type="ARBA" id="ARBA00004383"/>
    </source>
</evidence>
<dbReference type="Gene3D" id="3.30.1150.10">
    <property type="match status" value="1"/>
</dbReference>
<dbReference type="InterPro" id="IPR006260">
    <property type="entry name" value="TonB/TolA_C"/>
</dbReference>
<dbReference type="SUPFAM" id="SSF74653">
    <property type="entry name" value="TolA/TonB C-terminal domain"/>
    <property type="match status" value="1"/>
</dbReference>
<keyword evidence="8 11" id="KW-1133">Transmembrane helix</keyword>
<evidence type="ECO:0000256" key="4">
    <source>
        <dbReference type="ARBA" id="ARBA00022475"/>
    </source>
</evidence>
<comment type="similarity">
    <text evidence="2">Belongs to the TonB family.</text>
</comment>
<evidence type="ECO:0000313" key="13">
    <source>
        <dbReference type="EMBL" id="SGY88248.1"/>
    </source>
</evidence>
<accession>A0ABY1HCE7</accession>
<dbReference type="InterPro" id="IPR051045">
    <property type="entry name" value="TonB-dependent_transducer"/>
</dbReference>
<evidence type="ECO:0000256" key="3">
    <source>
        <dbReference type="ARBA" id="ARBA00022448"/>
    </source>
</evidence>
<evidence type="ECO:0000256" key="5">
    <source>
        <dbReference type="ARBA" id="ARBA00022519"/>
    </source>
</evidence>
<dbReference type="PANTHER" id="PTHR33446">
    <property type="entry name" value="PROTEIN TONB-RELATED"/>
    <property type="match status" value="1"/>
</dbReference>
<evidence type="ECO:0000256" key="10">
    <source>
        <dbReference type="SAM" id="MobiDB-lite"/>
    </source>
</evidence>
<keyword evidence="6 11" id="KW-0812">Transmembrane</keyword>
<dbReference type="Pfam" id="PF03544">
    <property type="entry name" value="TonB_C"/>
    <property type="match status" value="1"/>
</dbReference>
<dbReference type="EMBL" id="FPLJ01000039">
    <property type="protein sequence ID" value="SGY88248.1"/>
    <property type="molecule type" value="Genomic_DNA"/>
</dbReference>
<keyword evidence="4" id="KW-1003">Cell membrane</keyword>
<dbReference type="GeneID" id="61295351"/>
<comment type="subcellular location">
    <subcellularLocation>
        <location evidence="1">Cell inner membrane</location>
        <topology evidence="1">Single-pass membrane protein</topology>
        <orientation evidence="1">Periplasmic side</orientation>
    </subcellularLocation>
</comment>
<evidence type="ECO:0000256" key="7">
    <source>
        <dbReference type="ARBA" id="ARBA00022927"/>
    </source>
</evidence>
<gene>
    <name evidence="13" type="ORF">MT2528_1473</name>
</gene>
<keyword evidence="7" id="KW-0653">Protein transport</keyword>
<feature type="region of interest" description="Disordered" evidence="10">
    <location>
        <begin position="114"/>
        <end position="164"/>
    </location>
</feature>
<evidence type="ECO:0000256" key="11">
    <source>
        <dbReference type="SAM" id="Phobius"/>
    </source>
</evidence>
<reference evidence="13 14" key="1">
    <citation type="submission" date="2016-11" db="EMBL/GenBank/DDBJ databases">
        <authorList>
            <person name="Klemetsen T."/>
        </authorList>
    </citation>
    <scope>NUCLEOTIDE SEQUENCE [LARGE SCALE GENOMIC DNA]</scope>
    <source>
        <strain evidence="13">MT 2528</strain>
    </source>
</reference>
<evidence type="ECO:0000259" key="12">
    <source>
        <dbReference type="PROSITE" id="PS52015"/>
    </source>
</evidence>
<keyword evidence="5" id="KW-0997">Cell inner membrane</keyword>
<proteinExistence type="inferred from homology"/>
<dbReference type="RefSeq" id="WP_045111377.1">
    <property type="nucleotide sequence ID" value="NZ_CAWQZC010000112.1"/>
</dbReference>
<evidence type="ECO:0000256" key="8">
    <source>
        <dbReference type="ARBA" id="ARBA00022989"/>
    </source>
</evidence>
<keyword evidence="3" id="KW-0813">Transport</keyword>
<evidence type="ECO:0000256" key="9">
    <source>
        <dbReference type="ARBA" id="ARBA00023136"/>
    </source>
</evidence>
<dbReference type="NCBIfam" id="TIGR01352">
    <property type="entry name" value="tonB_Cterm"/>
    <property type="match status" value="1"/>
</dbReference>